<proteinExistence type="predicted"/>
<name>A0A109XV91_ALCXX</name>
<protein>
    <submittedName>
        <fullName evidence="1">Uncharacterized protein</fullName>
    </submittedName>
</protein>
<dbReference type="AlphaFoldDB" id="A0A109XV91"/>
<dbReference type="Proteomes" id="UP000060602">
    <property type="component" value="Chromosome"/>
</dbReference>
<evidence type="ECO:0000313" key="1">
    <source>
        <dbReference type="EMBL" id="AMG35137.1"/>
    </source>
</evidence>
<organism evidence="1 2">
    <name type="scientific">Alcaligenes xylosoxydans xylosoxydans</name>
    <name type="common">Achromobacter xylosoxidans</name>
    <dbReference type="NCBI Taxonomy" id="85698"/>
    <lineage>
        <taxon>Bacteria</taxon>
        <taxon>Pseudomonadati</taxon>
        <taxon>Pseudomonadota</taxon>
        <taxon>Betaproteobacteria</taxon>
        <taxon>Burkholderiales</taxon>
        <taxon>Alcaligenaceae</taxon>
        <taxon>Achromobacter</taxon>
    </lineage>
</organism>
<sequence length="71" mass="7178">MQRLRLSDRVPPAIEAWQAMWPESPDLPGLAGLDTADVGGAAPPSACASPAPAGGLAALAWLRTETAGMPA</sequence>
<dbReference type="EMBL" id="CP014060">
    <property type="protein sequence ID" value="AMG35137.1"/>
    <property type="molecule type" value="Genomic_DNA"/>
</dbReference>
<evidence type="ECO:0000313" key="2">
    <source>
        <dbReference type="Proteomes" id="UP000060602"/>
    </source>
</evidence>
<gene>
    <name evidence="1" type="ORF">AL504_03180</name>
</gene>
<reference evidence="2" key="1">
    <citation type="submission" date="2015-12" db="EMBL/GenBank/DDBJ databases">
        <title>FDA dAtabase for Regulatory Grade micrObial Sequences (FDA-ARGOS): Supporting development and validation of Infectious Disease Dx tests.</title>
        <authorList>
            <person name="Case J."/>
            <person name="Tallon L."/>
            <person name="Sadzewicz L."/>
            <person name="Sengamalay N."/>
            <person name="Ott S."/>
            <person name="Godinez A."/>
            <person name="Nagaraj S."/>
            <person name="Nadendla S."/>
            <person name="Sichtig H."/>
        </authorList>
    </citation>
    <scope>NUCLEOTIDE SEQUENCE [LARGE SCALE GENOMIC DNA]</scope>
    <source>
        <strain evidence="2">FDAARGOS_147</strain>
    </source>
</reference>
<accession>A0A109XV91</accession>